<comment type="caution">
    <text evidence="2">The sequence shown here is derived from an EMBL/GenBank/DDBJ whole genome shotgun (WGS) entry which is preliminary data.</text>
</comment>
<reference evidence="2 3" key="1">
    <citation type="journal article" date="2015" name="Nature">
        <title>rRNA introns, odd ribosomes, and small enigmatic genomes across a large radiation of phyla.</title>
        <authorList>
            <person name="Brown C.T."/>
            <person name="Hug L.A."/>
            <person name="Thomas B.C."/>
            <person name="Sharon I."/>
            <person name="Castelle C.J."/>
            <person name="Singh A."/>
            <person name="Wilkins M.J."/>
            <person name="Williams K.H."/>
            <person name="Banfield J.F."/>
        </authorList>
    </citation>
    <scope>NUCLEOTIDE SEQUENCE [LARGE SCALE GENOMIC DNA]</scope>
</reference>
<keyword evidence="1" id="KW-0472">Membrane</keyword>
<feature type="transmembrane region" description="Helical" evidence="1">
    <location>
        <begin position="33"/>
        <end position="54"/>
    </location>
</feature>
<accession>A0A0G0INF1</accession>
<keyword evidence="1" id="KW-0812">Transmembrane</keyword>
<keyword evidence="1" id="KW-1133">Transmembrane helix</keyword>
<sequence length="260" mass="30099">MTLSREKKYRIPRRSRGIGRVLPGLGFKISRLGIWKISGIFLATLIIFLLFNLIKIKRVGCKSQFTKCNSAIINDLAHINDQNIINTYREVKNTIDDNILINSYYIHFDLRGDLIVYVNERIPEHCLNGSNETYYFDDDFLVLKISDGQGEKCVNNPNSSYEVGDHLENNDKFAHSLFSRIANITHIGSFKYEHNYLTVEYYEGIKLLFPLEGNSEVLSARVYYVVTQFDKIKRGLLEDGISKVSEIDFRYDGPVMRYQV</sequence>
<proteinExistence type="predicted"/>
<dbReference type="Proteomes" id="UP000034096">
    <property type="component" value="Unassembled WGS sequence"/>
</dbReference>
<dbReference type="AlphaFoldDB" id="A0A0G0INF1"/>
<evidence type="ECO:0000313" key="2">
    <source>
        <dbReference type="EMBL" id="KKQ56247.1"/>
    </source>
</evidence>
<evidence type="ECO:0000313" key="3">
    <source>
        <dbReference type="Proteomes" id="UP000034096"/>
    </source>
</evidence>
<evidence type="ECO:0000256" key="1">
    <source>
        <dbReference type="SAM" id="Phobius"/>
    </source>
</evidence>
<organism evidence="2 3">
    <name type="scientific">Candidatus Woesebacteria bacterium GW2011_GWC1_38_13</name>
    <dbReference type="NCBI Taxonomy" id="1618583"/>
    <lineage>
        <taxon>Bacteria</taxon>
        <taxon>Candidatus Woeseibacteriota</taxon>
    </lineage>
</organism>
<protein>
    <recommendedName>
        <fullName evidence="4">POTRA domain-containing protein</fullName>
    </recommendedName>
</protein>
<name>A0A0G0INF1_9BACT</name>
<evidence type="ECO:0008006" key="4">
    <source>
        <dbReference type="Google" id="ProtNLM"/>
    </source>
</evidence>
<dbReference type="EMBL" id="LBUE01000008">
    <property type="protein sequence ID" value="KKQ56247.1"/>
    <property type="molecule type" value="Genomic_DNA"/>
</dbReference>
<gene>
    <name evidence="2" type="ORF">US75_C0008G0042</name>
</gene>
<dbReference type="STRING" id="1618583.US75_C0008G0042"/>